<dbReference type="SMART" id="SM00343">
    <property type="entry name" value="ZnF_C2HC"/>
    <property type="match status" value="2"/>
</dbReference>
<dbReference type="EnsemblPlants" id="OB10G11220.1">
    <property type="protein sequence ID" value="OB10G11220.1"/>
    <property type="gene ID" value="OB10G11220"/>
</dbReference>
<dbReference type="InterPro" id="IPR001878">
    <property type="entry name" value="Znf_CCHC"/>
</dbReference>
<dbReference type="InterPro" id="IPR000477">
    <property type="entry name" value="RT_dom"/>
</dbReference>
<dbReference type="GO" id="GO:0008270">
    <property type="term" value="F:zinc ion binding"/>
    <property type="evidence" value="ECO:0007669"/>
    <property type="project" value="UniProtKB-KW"/>
</dbReference>
<dbReference type="HOGENOM" id="CLU_294638_0_0_1"/>
<dbReference type="Gramene" id="OB10G11220.1">
    <property type="protein sequence ID" value="OB10G11220.1"/>
    <property type="gene ID" value="OB10G11220"/>
</dbReference>
<keyword evidence="1" id="KW-0862">Zinc</keyword>
<dbReference type="PANTHER" id="PTHR33170:SF2">
    <property type="entry name" value="OS12G0531500 PROTEIN"/>
    <property type="match status" value="1"/>
</dbReference>
<reference evidence="5" key="2">
    <citation type="submission" date="2013-04" db="UniProtKB">
        <authorList>
            <consortium name="EnsemblPlants"/>
        </authorList>
    </citation>
    <scope>IDENTIFICATION</scope>
</reference>
<evidence type="ECO:0000256" key="2">
    <source>
        <dbReference type="SAM" id="MobiDB-lite"/>
    </source>
</evidence>
<dbReference type="GO" id="GO:0003676">
    <property type="term" value="F:nucleic acid binding"/>
    <property type="evidence" value="ECO:0007669"/>
    <property type="project" value="InterPro"/>
</dbReference>
<keyword evidence="1" id="KW-0863">Zinc-finger</keyword>
<feature type="domain" description="CCHC-type" evidence="3">
    <location>
        <begin position="55"/>
        <end position="69"/>
    </location>
</feature>
<dbReference type="Gene3D" id="4.10.60.10">
    <property type="entry name" value="Zinc finger, CCHC-type"/>
    <property type="match status" value="1"/>
</dbReference>
<keyword evidence="6" id="KW-1185">Reference proteome</keyword>
<proteinExistence type="predicted"/>
<protein>
    <recommendedName>
        <fullName evidence="7">CCHC-type domain-containing protein</fullName>
    </recommendedName>
</protein>
<dbReference type="InterPro" id="IPR043502">
    <property type="entry name" value="DNA/RNA_pol_sf"/>
</dbReference>
<feature type="region of interest" description="Disordered" evidence="2">
    <location>
        <begin position="1"/>
        <end position="22"/>
    </location>
</feature>
<evidence type="ECO:0000259" key="4">
    <source>
        <dbReference type="PROSITE" id="PS50878"/>
    </source>
</evidence>
<dbReference type="Pfam" id="PF00078">
    <property type="entry name" value="RVT_1"/>
    <property type="match status" value="1"/>
</dbReference>
<feature type="domain" description="Reverse transcriptase" evidence="4">
    <location>
        <begin position="659"/>
        <end position="937"/>
    </location>
</feature>
<evidence type="ECO:0000313" key="6">
    <source>
        <dbReference type="Proteomes" id="UP000006038"/>
    </source>
</evidence>
<dbReference type="Proteomes" id="UP000006038">
    <property type="component" value="Chromosome 10"/>
</dbReference>
<evidence type="ECO:0000313" key="5">
    <source>
        <dbReference type="EnsemblPlants" id="OB10G11220.1"/>
    </source>
</evidence>
<organism evidence="5">
    <name type="scientific">Oryza brachyantha</name>
    <name type="common">malo sina</name>
    <dbReference type="NCBI Taxonomy" id="4533"/>
    <lineage>
        <taxon>Eukaryota</taxon>
        <taxon>Viridiplantae</taxon>
        <taxon>Streptophyta</taxon>
        <taxon>Embryophyta</taxon>
        <taxon>Tracheophyta</taxon>
        <taxon>Spermatophyta</taxon>
        <taxon>Magnoliopsida</taxon>
        <taxon>Liliopsida</taxon>
        <taxon>Poales</taxon>
        <taxon>Poaceae</taxon>
        <taxon>BOP clade</taxon>
        <taxon>Oryzoideae</taxon>
        <taxon>Oryzeae</taxon>
        <taxon>Oryzinae</taxon>
        <taxon>Oryza</taxon>
    </lineage>
</organism>
<sequence>MNRGGVWRSEEHNVFPGNPRQPSQEFRAVVSHALGRDGGRRDSDQRGAAPKTLIKCFKCGKEEHHQANCANPPLCYACHNTGHIALNCSLHVQKRGIKLVGFGIPGQGFFSLHIDIPAAESEKIPVRGIMAIIDSFGEVDKIEKELNHMFSDVSWEWKVKQLNEREFLITFPSKMIRRQLSRTKSFDFECYPIKASVVETAMTEEAVDELMAVWVKIFGIPNFVRDEVHVKEIAELVGEFEVLDEKSIKGDGPVRVRVACKDPNELFVSMLIYINKVGYKVCWEPEGFKRKAISHPPFPPKDQKDDDDVDDLGGDDDNESFLSEKTLQDKLRKGAASAPAKTRKSLGPSHSKKVALDDRSCFSPIPMLKLEMDNISRSKESNPLAMVVWEEDEMGICTQEPQEDKMNVNVVTEERMRAEEALDEIDSFEVVSSKRTKKKKGKIPILVKRKSDRNKGQVVPVQNSLEDIASKAGLCLGTNRKEIDRNIATIKAKELAQVALAECEWKKKQCKKEVVRDIESEEVINSVIEVEKGGYINSVSRPLVVGGDFNMYKFAHEKSNGWILSENFSDLVLEKMPIRDNDYILNFWNTKLSSARKFLKGWGANKNSEWKRAKQELVSKLESFDLEANLHDLCPEQWEERYKIEKELDQQDLYEMLIMLYHGELDLKRLNYGVITLIPKCNEANSIRQFRLICVLNDCFKIISKVITNRISLIASEIISHTQTAFIPERFILEGGIVLHEVLHELKTKNLSGVIFKIDFEKAYDKVSWEFLFEVLKRKGFSDNWIGWIKSCVTGGKVCVNINGNRSQFFGTSRGLRQGDPLSPLLFNLVGDALARMFELAKSNGILSGLVPNLVNGGLTHLQYTDDTIIFIPCIDSEIMATKFLLYCFEEISGMKINYHKSEVFSVGISPEGEQRVANTLNCNSGSFPLRYLGLPMSPNRLRADAKFLLYCFEEISGMKINYHKSEVFSVGISPEGEQRVANTLNCNSVEEAVEGREGKFAGRMDSETSTRDKKSQGSKKRIWLKQEI</sequence>
<name>J3N0S4_ORYBR</name>
<keyword evidence="1" id="KW-0479">Metal-binding</keyword>
<dbReference type="SUPFAM" id="SSF57756">
    <property type="entry name" value="Retrovirus zinc finger-like domains"/>
    <property type="match status" value="1"/>
</dbReference>
<feature type="compositionally biased region" description="Basic and acidic residues" evidence="2">
    <location>
        <begin position="998"/>
        <end position="1016"/>
    </location>
</feature>
<feature type="domain" description="CCHC-type" evidence="3">
    <location>
        <begin position="75"/>
        <end position="88"/>
    </location>
</feature>
<dbReference type="PROSITE" id="PS50158">
    <property type="entry name" value="ZF_CCHC"/>
    <property type="match status" value="2"/>
</dbReference>
<dbReference type="AlphaFoldDB" id="J3N0S4"/>
<reference evidence="5" key="1">
    <citation type="journal article" date="2013" name="Nat. Commun.">
        <title>Whole-genome sequencing of Oryza brachyantha reveals mechanisms underlying Oryza genome evolution.</title>
        <authorList>
            <person name="Chen J."/>
            <person name="Huang Q."/>
            <person name="Gao D."/>
            <person name="Wang J."/>
            <person name="Lang Y."/>
            <person name="Liu T."/>
            <person name="Li B."/>
            <person name="Bai Z."/>
            <person name="Luis Goicoechea J."/>
            <person name="Liang C."/>
            <person name="Chen C."/>
            <person name="Zhang W."/>
            <person name="Sun S."/>
            <person name="Liao Y."/>
            <person name="Zhang X."/>
            <person name="Yang L."/>
            <person name="Song C."/>
            <person name="Wang M."/>
            <person name="Shi J."/>
            <person name="Liu G."/>
            <person name="Liu J."/>
            <person name="Zhou H."/>
            <person name="Zhou W."/>
            <person name="Yu Q."/>
            <person name="An N."/>
            <person name="Chen Y."/>
            <person name="Cai Q."/>
            <person name="Wang B."/>
            <person name="Liu B."/>
            <person name="Min J."/>
            <person name="Huang Y."/>
            <person name="Wu H."/>
            <person name="Li Z."/>
            <person name="Zhang Y."/>
            <person name="Yin Y."/>
            <person name="Song W."/>
            <person name="Jiang J."/>
            <person name="Jackson S.A."/>
            <person name="Wing R.A."/>
            <person name="Wang J."/>
            <person name="Chen M."/>
        </authorList>
    </citation>
    <scope>NUCLEOTIDE SEQUENCE [LARGE SCALE GENOMIC DNA]</scope>
    <source>
        <strain evidence="5">cv. IRGC 101232</strain>
    </source>
</reference>
<dbReference type="PANTHER" id="PTHR33170">
    <property type="entry name" value="DUF4283 DOMAIN-CONTAINING PROTEIN-RELATED"/>
    <property type="match status" value="1"/>
</dbReference>
<dbReference type="STRING" id="4533.J3N0S4"/>
<dbReference type="PROSITE" id="PS50878">
    <property type="entry name" value="RT_POL"/>
    <property type="match status" value="1"/>
</dbReference>
<dbReference type="CDD" id="cd01650">
    <property type="entry name" value="RT_nLTR_like"/>
    <property type="match status" value="1"/>
</dbReference>
<accession>J3N0S4</accession>
<feature type="compositionally biased region" description="Basic residues" evidence="2">
    <location>
        <begin position="1017"/>
        <end position="1029"/>
    </location>
</feature>
<dbReference type="InterPro" id="IPR036875">
    <property type="entry name" value="Znf_CCHC_sf"/>
</dbReference>
<evidence type="ECO:0000259" key="3">
    <source>
        <dbReference type="PROSITE" id="PS50158"/>
    </source>
</evidence>
<dbReference type="eggNOG" id="KOG1075">
    <property type="taxonomic scope" value="Eukaryota"/>
</dbReference>
<feature type="region of interest" description="Disordered" evidence="2">
    <location>
        <begin position="293"/>
        <end position="353"/>
    </location>
</feature>
<feature type="region of interest" description="Disordered" evidence="2">
    <location>
        <begin position="998"/>
        <end position="1029"/>
    </location>
</feature>
<evidence type="ECO:0000256" key="1">
    <source>
        <dbReference type="PROSITE-ProRule" id="PRU00047"/>
    </source>
</evidence>
<evidence type="ECO:0008006" key="7">
    <source>
        <dbReference type="Google" id="ProtNLM"/>
    </source>
</evidence>
<feature type="compositionally biased region" description="Acidic residues" evidence="2">
    <location>
        <begin position="305"/>
        <end position="319"/>
    </location>
</feature>
<dbReference type="SUPFAM" id="SSF56672">
    <property type="entry name" value="DNA/RNA polymerases"/>
    <property type="match status" value="1"/>
</dbReference>